<dbReference type="EMBL" id="JANPWB010000002">
    <property type="protein sequence ID" value="KAJ1204840.1"/>
    <property type="molecule type" value="Genomic_DNA"/>
</dbReference>
<comment type="function">
    <text evidence="1">Involved in vitamin D transport and storage, scavenging of extracellular G-actin, enhancement of the chemotactic activity of C5 alpha for neutrophils in inflammation and macrophage activation.</text>
</comment>
<feature type="domain" description="Albumin" evidence="15">
    <location>
        <begin position="16"/>
        <end position="208"/>
    </location>
</feature>
<feature type="chain" id="PRO_5043731427" description="Vitamin D-binding protein" evidence="14">
    <location>
        <begin position="17"/>
        <end position="473"/>
    </location>
</feature>
<evidence type="ECO:0000313" key="17">
    <source>
        <dbReference type="Proteomes" id="UP001066276"/>
    </source>
</evidence>
<keyword evidence="17" id="KW-1185">Reference proteome</keyword>
<dbReference type="Pfam" id="PF09164">
    <property type="entry name" value="VitD-bind_III"/>
    <property type="match status" value="1"/>
</dbReference>
<evidence type="ECO:0000256" key="10">
    <source>
        <dbReference type="ARBA" id="ARBA00023203"/>
    </source>
</evidence>
<dbReference type="InterPro" id="IPR015247">
    <property type="entry name" value="VitD-bind_III"/>
</dbReference>
<dbReference type="PRINTS" id="PR00804">
    <property type="entry name" value="VITAMNDBNDNG"/>
</dbReference>
<dbReference type="Gene3D" id="1.10.246.10">
    <property type="match status" value="5"/>
</dbReference>
<dbReference type="InterPro" id="IPR000213">
    <property type="entry name" value="VitD-bd"/>
</dbReference>
<dbReference type="PRINTS" id="PR00802">
    <property type="entry name" value="SERUMALBUMIN"/>
</dbReference>
<evidence type="ECO:0000256" key="8">
    <source>
        <dbReference type="ARBA" id="ARBA00022897"/>
    </source>
</evidence>
<evidence type="ECO:0000256" key="1">
    <source>
        <dbReference type="ARBA" id="ARBA00002354"/>
    </source>
</evidence>
<evidence type="ECO:0000256" key="4">
    <source>
        <dbReference type="ARBA" id="ARBA00022448"/>
    </source>
</evidence>
<evidence type="ECO:0000256" key="12">
    <source>
        <dbReference type="ARBA" id="ARBA00032443"/>
    </source>
</evidence>
<accession>A0AAV7VXM8</accession>
<keyword evidence="6 14" id="KW-0732">Signal</keyword>
<dbReference type="PROSITE" id="PS51438">
    <property type="entry name" value="ALBUMIN_2"/>
    <property type="match status" value="2"/>
</dbReference>
<keyword evidence="9" id="KW-1015">Disulfide bond</keyword>
<evidence type="ECO:0000259" key="15">
    <source>
        <dbReference type="PROSITE" id="PS51438"/>
    </source>
</evidence>
<dbReference type="GO" id="GO:0005499">
    <property type="term" value="F:vitamin D binding"/>
    <property type="evidence" value="ECO:0007669"/>
    <property type="project" value="UniProtKB-KW"/>
</dbReference>
<proteinExistence type="predicted"/>
<dbReference type="SUPFAM" id="SSF48552">
    <property type="entry name" value="Serum albumin-like"/>
    <property type="match status" value="3"/>
</dbReference>
<feature type="signal peptide" evidence="14">
    <location>
        <begin position="1"/>
        <end position="16"/>
    </location>
</feature>
<dbReference type="PANTHER" id="PTHR11385">
    <property type="entry name" value="SERUM ALBUMIN-RELATED"/>
    <property type="match status" value="1"/>
</dbReference>
<dbReference type="PANTHER" id="PTHR11385:SF11">
    <property type="entry name" value="VITAMIN D-BINDING PROTEIN"/>
    <property type="match status" value="1"/>
</dbReference>
<dbReference type="GO" id="GO:0090482">
    <property type="term" value="F:vitamin transmembrane transporter activity"/>
    <property type="evidence" value="ECO:0007669"/>
    <property type="project" value="InterPro"/>
</dbReference>
<dbReference type="SMART" id="SM00103">
    <property type="entry name" value="ALBUMIN"/>
    <property type="match status" value="2"/>
</dbReference>
<dbReference type="Proteomes" id="UP001066276">
    <property type="component" value="Chromosome 1_2"/>
</dbReference>
<evidence type="ECO:0000256" key="3">
    <source>
        <dbReference type="ARBA" id="ARBA00020134"/>
    </source>
</evidence>
<keyword evidence="5" id="KW-0964">Secreted</keyword>
<evidence type="ECO:0000313" key="16">
    <source>
        <dbReference type="EMBL" id="KAJ1204840.1"/>
    </source>
</evidence>
<dbReference type="InterPro" id="IPR020858">
    <property type="entry name" value="Serum_albumin-like"/>
</dbReference>
<evidence type="ECO:0000256" key="11">
    <source>
        <dbReference type="ARBA" id="ARBA00029834"/>
    </source>
</evidence>
<comment type="caution">
    <text evidence="16">The sequence shown here is derived from an EMBL/GenBank/DDBJ whole genome shotgun (WGS) entry which is preliminary data.</text>
</comment>
<organism evidence="16 17">
    <name type="scientific">Pleurodeles waltl</name>
    <name type="common">Iberian ribbed newt</name>
    <dbReference type="NCBI Taxonomy" id="8319"/>
    <lineage>
        <taxon>Eukaryota</taxon>
        <taxon>Metazoa</taxon>
        <taxon>Chordata</taxon>
        <taxon>Craniata</taxon>
        <taxon>Vertebrata</taxon>
        <taxon>Euteleostomi</taxon>
        <taxon>Amphibia</taxon>
        <taxon>Batrachia</taxon>
        <taxon>Caudata</taxon>
        <taxon>Salamandroidea</taxon>
        <taxon>Salamandridae</taxon>
        <taxon>Pleurodelinae</taxon>
        <taxon>Pleurodeles</taxon>
    </lineage>
</organism>
<dbReference type="CDD" id="cd00015">
    <property type="entry name" value="ALBUMIN"/>
    <property type="match status" value="1"/>
</dbReference>
<keyword evidence="10" id="KW-0009">Actin-binding</keyword>
<dbReference type="GO" id="GO:0003779">
    <property type="term" value="F:actin binding"/>
    <property type="evidence" value="ECO:0007669"/>
    <property type="project" value="UniProtKB-KW"/>
</dbReference>
<dbReference type="GO" id="GO:0005737">
    <property type="term" value="C:cytoplasm"/>
    <property type="evidence" value="ECO:0007669"/>
    <property type="project" value="TreeGrafter"/>
</dbReference>
<dbReference type="AlphaFoldDB" id="A0AAV7VXM8"/>
<dbReference type="InterPro" id="IPR014760">
    <property type="entry name" value="Serum_albumin_N"/>
</dbReference>
<evidence type="ECO:0000256" key="6">
    <source>
        <dbReference type="ARBA" id="ARBA00022729"/>
    </source>
</evidence>
<keyword evidence="4" id="KW-0813">Transport</keyword>
<dbReference type="Pfam" id="PF00273">
    <property type="entry name" value="Serum_albumin"/>
    <property type="match status" value="2"/>
</dbReference>
<evidence type="ECO:0000256" key="14">
    <source>
        <dbReference type="SAM" id="SignalP"/>
    </source>
</evidence>
<keyword evidence="8" id="KW-0848">Vitamin D</keyword>
<keyword evidence="7" id="KW-0677">Repeat</keyword>
<comment type="subunit">
    <text evidence="13">Associates with membrane-bound immunoglobulin on the surface of B-lymphocytes and with IgG Fc receptor on the membranes of T-lymphocytes. Interacts with LRP2; the interaction is required for renal uptake of GC in complex with 25-hydroxyvitamin D3.</text>
</comment>
<comment type="subcellular location">
    <subcellularLocation>
        <location evidence="2">Secreted</location>
    </subcellularLocation>
</comment>
<name>A0AAV7VXM8_PLEWA</name>
<sequence>MKGVLVLLLVISVGHADPRGRAYEKEKVCGEFNTMGKEAFSSLAIILNSRKYSNATFEEISNIVREIVSLAETCCAKGAAPECYDKRASALSAKSCDPASPFPKHPGTAACCTHKGLEQKLCLAALQQPPKEFPTYVEPPNEEVCSAFKKDPREFSAKFLYEYSSNYAQTPLLVMINSTESFLKMAATCCSSKKPLGCFAKQKLQRKPLQILTVMSNRMCSRYSSLGDEKIRFSALVTFAQKVPSAEFKDIQSIVEECVPMLAKCCASMTDNCMETEISTHVKSVCSKLSSKSEKVAECCKRSPIEALLCLHSMPTAASIKLPQPQRPTNEELCGANKNLEMDKYAFEMARRNTKLPEAFVDKLHETSLSVIQGCCSAQNSNACLTRKRPQLRNQMVKFIAEANELCGDYNKFTFTEFKKRLNNILSKKVPKPAPNVLGELVEERANLASTCCSVNAPPVYCKEKIKTGIEHM</sequence>
<feature type="domain" description="Albumin" evidence="15">
    <location>
        <begin position="209"/>
        <end position="394"/>
    </location>
</feature>
<protein>
    <recommendedName>
        <fullName evidence="3">Vitamin D-binding protein</fullName>
    </recommendedName>
    <alternativeName>
        <fullName evidence="11">Gc-globulin</fullName>
    </alternativeName>
    <alternativeName>
        <fullName evidence="12">Group-specific component</fullName>
    </alternativeName>
</protein>
<evidence type="ECO:0000256" key="9">
    <source>
        <dbReference type="ARBA" id="ARBA00023157"/>
    </source>
</evidence>
<evidence type="ECO:0000256" key="13">
    <source>
        <dbReference type="ARBA" id="ARBA00046813"/>
    </source>
</evidence>
<evidence type="ECO:0000256" key="7">
    <source>
        <dbReference type="ARBA" id="ARBA00022737"/>
    </source>
</evidence>
<evidence type="ECO:0000256" key="2">
    <source>
        <dbReference type="ARBA" id="ARBA00004613"/>
    </source>
</evidence>
<evidence type="ECO:0000256" key="5">
    <source>
        <dbReference type="ARBA" id="ARBA00022525"/>
    </source>
</evidence>
<reference evidence="16" key="1">
    <citation type="journal article" date="2022" name="bioRxiv">
        <title>Sequencing and chromosome-scale assembly of the giantPleurodeles waltlgenome.</title>
        <authorList>
            <person name="Brown T."/>
            <person name="Elewa A."/>
            <person name="Iarovenko S."/>
            <person name="Subramanian E."/>
            <person name="Araus A.J."/>
            <person name="Petzold A."/>
            <person name="Susuki M."/>
            <person name="Suzuki K.-i.T."/>
            <person name="Hayashi T."/>
            <person name="Toyoda A."/>
            <person name="Oliveira C."/>
            <person name="Osipova E."/>
            <person name="Leigh N.D."/>
            <person name="Simon A."/>
            <person name="Yun M.H."/>
        </authorList>
    </citation>
    <scope>NUCLEOTIDE SEQUENCE</scope>
    <source>
        <strain evidence="16">20211129_DDA</strain>
        <tissue evidence="16">Liver</tissue>
    </source>
</reference>
<gene>
    <name evidence="16" type="ORF">NDU88_000278</name>
</gene>
<dbReference type="GO" id="GO:0072562">
    <property type="term" value="C:blood microparticle"/>
    <property type="evidence" value="ECO:0007669"/>
    <property type="project" value="TreeGrafter"/>
</dbReference>
<dbReference type="InterPro" id="IPR000264">
    <property type="entry name" value="ALB/AFP/VDB"/>
</dbReference>